<gene>
    <name evidence="2" type="ORF">ENK44_13925</name>
</gene>
<dbReference type="InterPro" id="IPR013783">
    <property type="entry name" value="Ig-like_fold"/>
</dbReference>
<dbReference type="InterPro" id="IPR036116">
    <property type="entry name" value="FN3_sf"/>
</dbReference>
<organism evidence="2">
    <name type="scientific">Caldithrix abyssi</name>
    <dbReference type="NCBI Taxonomy" id="187145"/>
    <lineage>
        <taxon>Bacteria</taxon>
        <taxon>Pseudomonadati</taxon>
        <taxon>Calditrichota</taxon>
        <taxon>Calditrichia</taxon>
        <taxon>Calditrichales</taxon>
        <taxon>Calditrichaceae</taxon>
        <taxon>Caldithrix</taxon>
    </lineage>
</organism>
<dbReference type="PROSITE" id="PS50853">
    <property type="entry name" value="FN3"/>
    <property type="match status" value="1"/>
</dbReference>
<comment type="caution">
    <text evidence="2">The sequence shown here is derived from an EMBL/GenBank/DDBJ whole genome shotgun (WGS) entry which is preliminary data.</text>
</comment>
<dbReference type="SUPFAM" id="SSF49265">
    <property type="entry name" value="Fibronectin type III"/>
    <property type="match status" value="1"/>
</dbReference>
<evidence type="ECO:0000313" key="2">
    <source>
        <dbReference type="EMBL" id="HGY56800.1"/>
    </source>
</evidence>
<dbReference type="Pfam" id="PF25275">
    <property type="entry name" value="Golvesin_C"/>
    <property type="match status" value="1"/>
</dbReference>
<feature type="domain" description="Fibronectin type-III" evidence="1">
    <location>
        <begin position="625"/>
        <end position="721"/>
    </location>
</feature>
<proteinExistence type="predicted"/>
<sequence>MISVHYSEGSRMLRFKILGLAVVLVTVILSCQPEWVKKAPKYDYSGMDKYTIEAHKEVEEFLYKAVTGQYTFRFPKTVRIDSLLLDREAEYMEIHLNKSASFIPLREDNLRAIYAALREEMDDYEDWHITIWSLGVPLRELIPNYFRGDPSRYDRSRLPVKRERPLPLVRRLDQPEFNSGLYGNNIALWHSHGWYYNVNRKRWEWQRPRLFQTVEDLLPLSFVVPYLVPMLENAGANVFLPRERDWQIHEVVVDNDSFPQEYGRYKEQWIGEDVFNTKAAGPGFAVGQPPYGRGDNPFLQGTFRAMRSDTLSGAAIEWIPNIPEEGRYAVYVSFYADSNNVDDAHYTVYHQGGKSRFLVNQQIGGSTWVYLGTFLFKKGTHPDSGRVELTNQSAKSGLQITADAVRFGGGMGNIQRDGYTSGRPRYHEGSKYYLQYAGFPDSLIFELDDEEDDYKDDYRGRPEWVNYLVGAPFGPNKNRQAKGLGIPIDVSLAFHTDAGIAHTDTSIGTLVIYSIEDAETLRVFPDGVSRLANRDFADILQTQIVDDIRAAYDPEWTRRALREDQYSEAFRPNVPAALLELLSHQNFQDMKFAQDPGFRFLVARAIYKSMLRFIAHRYDRNFTVQPLPVTHFSAVFDTSGDIRLSWQAQEDPLEPGAEPQAYKVYIQQNDNDFDTGRLVKGNTFVFRDWQPEVMYSFKVTALNDGGESFPSEVLSVCKKADDAPVVCIVNAFDRVSAPQIVETEGWHGFMNMLDNGVADGYDVSFVGEQYAFSDSVLYKSNDFPGHGASFADYETTIIPGNTHNFPLIHGWAIKEAGYSFVSCSDEAVEDSLIDLKDYHFVDLILGEEKATPSLRKIPGREAVRFRAFSKTMQHRLTQYLSEGGNLFLSGAYIATDLMQGTFSDEEDRMFAENVLKVKWDANYGSRKGYVFSVQDSFLARNDIFRFNTGYDPNIYTVEAPDAINPANGAEMLLRYRENRYGAGIGYRGAYGLVLLGFPFETVLKEADRVKLMKAVLNYLKN</sequence>
<reference evidence="2" key="1">
    <citation type="journal article" date="2020" name="mSystems">
        <title>Genome- and Community-Level Interaction Insights into Carbon Utilization and Element Cycling Functions of Hydrothermarchaeota in Hydrothermal Sediment.</title>
        <authorList>
            <person name="Zhou Z."/>
            <person name="Liu Y."/>
            <person name="Xu W."/>
            <person name="Pan J."/>
            <person name="Luo Z.H."/>
            <person name="Li M."/>
        </authorList>
    </citation>
    <scope>NUCLEOTIDE SEQUENCE [LARGE SCALE GENOMIC DNA]</scope>
    <source>
        <strain evidence="2">HyVt-577</strain>
    </source>
</reference>
<dbReference type="SUPFAM" id="SSF53187">
    <property type="entry name" value="Zn-dependent exopeptidases"/>
    <property type="match status" value="1"/>
</dbReference>
<dbReference type="SMART" id="SM00060">
    <property type="entry name" value="FN3"/>
    <property type="match status" value="1"/>
</dbReference>
<dbReference type="InterPro" id="IPR033803">
    <property type="entry name" value="CBD-like_Golvesin-Xly"/>
</dbReference>
<dbReference type="Gene3D" id="2.60.40.10">
    <property type="entry name" value="Immunoglobulins"/>
    <property type="match status" value="1"/>
</dbReference>
<protein>
    <submittedName>
        <fullName evidence="2">Xanthan lyase</fullName>
    </submittedName>
</protein>
<dbReference type="InterPro" id="IPR003961">
    <property type="entry name" value="FN3_dom"/>
</dbReference>
<dbReference type="Proteomes" id="UP000885779">
    <property type="component" value="Unassembled WGS sequence"/>
</dbReference>
<accession>A0A7V4U2F2</accession>
<dbReference type="Pfam" id="PF00041">
    <property type="entry name" value="fn3"/>
    <property type="match status" value="1"/>
</dbReference>
<dbReference type="EMBL" id="DRQG01000131">
    <property type="protein sequence ID" value="HGY56800.1"/>
    <property type="molecule type" value="Genomic_DNA"/>
</dbReference>
<evidence type="ECO:0000259" key="1">
    <source>
        <dbReference type="PROSITE" id="PS50853"/>
    </source>
</evidence>
<dbReference type="AlphaFoldDB" id="A0A7V4U2F2"/>
<dbReference type="CDD" id="cd00063">
    <property type="entry name" value="FN3"/>
    <property type="match status" value="1"/>
</dbReference>
<dbReference type="GO" id="GO:0016829">
    <property type="term" value="F:lyase activity"/>
    <property type="evidence" value="ECO:0007669"/>
    <property type="project" value="UniProtKB-KW"/>
</dbReference>
<name>A0A7V4U2F2_CALAY</name>
<dbReference type="Gene3D" id="3.40.630.40">
    <property type="entry name" value="Zn-dependent exopeptidases"/>
    <property type="match status" value="1"/>
</dbReference>
<keyword evidence="2" id="KW-0456">Lyase</keyword>